<keyword evidence="2 4" id="KW-0863">Zinc-finger</keyword>
<evidence type="ECO:0000256" key="5">
    <source>
        <dbReference type="SAM" id="Phobius"/>
    </source>
</evidence>
<name>A0A5C3KZT9_COPMA</name>
<evidence type="ECO:0000256" key="1">
    <source>
        <dbReference type="ARBA" id="ARBA00022723"/>
    </source>
</evidence>
<dbReference type="OrthoDB" id="2907218at2759"/>
<dbReference type="Pfam" id="PF01753">
    <property type="entry name" value="zf-MYND"/>
    <property type="match status" value="1"/>
</dbReference>
<dbReference type="STRING" id="230819.A0A5C3KZT9"/>
<keyword evidence="3" id="KW-0862">Zinc</keyword>
<evidence type="ECO:0000259" key="6">
    <source>
        <dbReference type="PROSITE" id="PS50865"/>
    </source>
</evidence>
<sequence length="228" mass="26226">MPPLKLSPLAHKHCENCFAIDKDLKAKGRTLMLCAGCKRSHYCDRECQKKHWAEHKSICLHNQYFSEHMKQFATPGSGDHQPEEIEKYLKEWVTFQRDTFAVISISALGLHENPDTLYSHFLFIQLSANFAPAQKRVNKKKAFQVLHAKSTSMDEFAKKWPANVTQMRPFVERGKKNRETGLSDGTVIIFIAVAQALYISHTLAIGLLPIRKFKYDSDWENTLCRLCN</sequence>
<keyword evidence="8" id="KW-1185">Reference proteome</keyword>
<keyword evidence="5" id="KW-1133">Transmembrane helix</keyword>
<keyword evidence="5" id="KW-0472">Membrane</keyword>
<dbReference type="PROSITE" id="PS50865">
    <property type="entry name" value="ZF_MYND_2"/>
    <property type="match status" value="1"/>
</dbReference>
<gene>
    <name evidence="7" type="ORF">FA15DRAFT_668132</name>
</gene>
<evidence type="ECO:0000313" key="7">
    <source>
        <dbReference type="EMBL" id="TFK25805.1"/>
    </source>
</evidence>
<evidence type="ECO:0000313" key="8">
    <source>
        <dbReference type="Proteomes" id="UP000307440"/>
    </source>
</evidence>
<evidence type="ECO:0000256" key="2">
    <source>
        <dbReference type="ARBA" id="ARBA00022771"/>
    </source>
</evidence>
<dbReference type="GO" id="GO:0008270">
    <property type="term" value="F:zinc ion binding"/>
    <property type="evidence" value="ECO:0007669"/>
    <property type="project" value="UniProtKB-KW"/>
</dbReference>
<feature type="transmembrane region" description="Helical" evidence="5">
    <location>
        <begin position="187"/>
        <end position="208"/>
    </location>
</feature>
<evidence type="ECO:0000256" key="4">
    <source>
        <dbReference type="PROSITE-ProRule" id="PRU00134"/>
    </source>
</evidence>
<dbReference type="EMBL" id="ML210182">
    <property type="protein sequence ID" value="TFK25805.1"/>
    <property type="molecule type" value="Genomic_DNA"/>
</dbReference>
<dbReference type="SUPFAM" id="SSF144232">
    <property type="entry name" value="HIT/MYND zinc finger-like"/>
    <property type="match status" value="1"/>
</dbReference>
<dbReference type="InterPro" id="IPR002893">
    <property type="entry name" value="Znf_MYND"/>
</dbReference>
<keyword evidence="1" id="KW-0479">Metal-binding</keyword>
<dbReference type="Gene3D" id="6.10.140.2220">
    <property type="match status" value="1"/>
</dbReference>
<evidence type="ECO:0000256" key="3">
    <source>
        <dbReference type="ARBA" id="ARBA00022833"/>
    </source>
</evidence>
<feature type="domain" description="MYND-type" evidence="6">
    <location>
        <begin position="14"/>
        <end position="59"/>
    </location>
</feature>
<organism evidence="7 8">
    <name type="scientific">Coprinopsis marcescibilis</name>
    <name type="common">Agaric fungus</name>
    <name type="synonym">Psathyrella marcescibilis</name>
    <dbReference type="NCBI Taxonomy" id="230819"/>
    <lineage>
        <taxon>Eukaryota</taxon>
        <taxon>Fungi</taxon>
        <taxon>Dikarya</taxon>
        <taxon>Basidiomycota</taxon>
        <taxon>Agaricomycotina</taxon>
        <taxon>Agaricomycetes</taxon>
        <taxon>Agaricomycetidae</taxon>
        <taxon>Agaricales</taxon>
        <taxon>Agaricineae</taxon>
        <taxon>Psathyrellaceae</taxon>
        <taxon>Coprinopsis</taxon>
    </lineage>
</organism>
<protein>
    <recommendedName>
        <fullName evidence="6">MYND-type domain-containing protein</fullName>
    </recommendedName>
</protein>
<keyword evidence="5" id="KW-0812">Transmembrane</keyword>
<proteinExistence type="predicted"/>
<reference evidence="7 8" key="1">
    <citation type="journal article" date="2019" name="Nat. Ecol. Evol.">
        <title>Megaphylogeny resolves global patterns of mushroom evolution.</title>
        <authorList>
            <person name="Varga T."/>
            <person name="Krizsan K."/>
            <person name="Foldi C."/>
            <person name="Dima B."/>
            <person name="Sanchez-Garcia M."/>
            <person name="Sanchez-Ramirez S."/>
            <person name="Szollosi G.J."/>
            <person name="Szarkandi J.G."/>
            <person name="Papp V."/>
            <person name="Albert L."/>
            <person name="Andreopoulos W."/>
            <person name="Angelini C."/>
            <person name="Antonin V."/>
            <person name="Barry K.W."/>
            <person name="Bougher N.L."/>
            <person name="Buchanan P."/>
            <person name="Buyck B."/>
            <person name="Bense V."/>
            <person name="Catcheside P."/>
            <person name="Chovatia M."/>
            <person name="Cooper J."/>
            <person name="Damon W."/>
            <person name="Desjardin D."/>
            <person name="Finy P."/>
            <person name="Geml J."/>
            <person name="Haridas S."/>
            <person name="Hughes K."/>
            <person name="Justo A."/>
            <person name="Karasinski D."/>
            <person name="Kautmanova I."/>
            <person name="Kiss B."/>
            <person name="Kocsube S."/>
            <person name="Kotiranta H."/>
            <person name="LaButti K.M."/>
            <person name="Lechner B.E."/>
            <person name="Liimatainen K."/>
            <person name="Lipzen A."/>
            <person name="Lukacs Z."/>
            <person name="Mihaltcheva S."/>
            <person name="Morgado L.N."/>
            <person name="Niskanen T."/>
            <person name="Noordeloos M.E."/>
            <person name="Ohm R.A."/>
            <person name="Ortiz-Santana B."/>
            <person name="Ovrebo C."/>
            <person name="Racz N."/>
            <person name="Riley R."/>
            <person name="Savchenko A."/>
            <person name="Shiryaev A."/>
            <person name="Soop K."/>
            <person name="Spirin V."/>
            <person name="Szebenyi C."/>
            <person name="Tomsovsky M."/>
            <person name="Tulloss R.E."/>
            <person name="Uehling J."/>
            <person name="Grigoriev I.V."/>
            <person name="Vagvolgyi C."/>
            <person name="Papp T."/>
            <person name="Martin F.M."/>
            <person name="Miettinen O."/>
            <person name="Hibbett D.S."/>
            <person name="Nagy L.G."/>
        </authorList>
    </citation>
    <scope>NUCLEOTIDE SEQUENCE [LARGE SCALE GENOMIC DNA]</scope>
    <source>
        <strain evidence="7 8">CBS 121175</strain>
    </source>
</reference>
<accession>A0A5C3KZT9</accession>
<dbReference type="AlphaFoldDB" id="A0A5C3KZT9"/>
<dbReference type="Proteomes" id="UP000307440">
    <property type="component" value="Unassembled WGS sequence"/>
</dbReference>